<dbReference type="Pfam" id="PF00440">
    <property type="entry name" value="TetR_N"/>
    <property type="match status" value="1"/>
</dbReference>
<sequence>MSNNSEKKPNRGRPSIPEALLKEKIMDAALNSLLEDGYQLTSIDNVAKRAGVAKKTIYRFMENREELVERVVLNWTDSFVPLFEQKATTRDELFNLLQNNLEIVAKTVLSQEAVGLYRLLQTDFAHKELLLEKYQKNGIERSRQLLNQWLTRHAQDEIIQQHDFAIISDLILSMAIAEPLRQISLGLSPAGLTPEFQQRITHVIDFCRSRV</sequence>
<evidence type="ECO:0000256" key="1">
    <source>
        <dbReference type="ARBA" id="ARBA00023125"/>
    </source>
</evidence>
<dbReference type="InterPro" id="IPR050624">
    <property type="entry name" value="HTH-type_Tx_Regulator"/>
</dbReference>
<name>A0A4R3NG56_9GAMM</name>
<comment type="caution">
    <text evidence="4">The sequence shown here is derived from an EMBL/GenBank/DDBJ whole genome shotgun (WGS) entry which is preliminary data.</text>
</comment>
<dbReference type="InterPro" id="IPR001647">
    <property type="entry name" value="HTH_TetR"/>
</dbReference>
<dbReference type="RefSeq" id="WP_132496666.1">
    <property type="nucleotide sequence ID" value="NZ_SMAS01000007.1"/>
</dbReference>
<dbReference type="GO" id="GO:0003677">
    <property type="term" value="F:DNA binding"/>
    <property type="evidence" value="ECO:0007669"/>
    <property type="project" value="UniProtKB-UniRule"/>
</dbReference>
<evidence type="ECO:0000313" key="4">
    <source>
        <dbReference type="EMBL" id="TCT31493.1"/>
    </source>
</evidence>
<dbReference type="OrthoDB" id="7584337at2"/>
<gene>
    <name evidence="4" type="ORF">EC835_10721</name>
</gene>
<dbReference type="PROSITE" id="PS50977">
    <property type="entry name" value="HTH_TETR_2"/>
    <property type="match status" value="1"/>
</dbReference>
<reference evidence="4 5" key="1">
    <citation type="submission" date="2019-03" db="EMBL/GenBank/DDBJ databases">
        <title>Genomic analyses of the natural microbiome of Caenorhabditis elegans.</title>
        <authorList>
            <person name="Samuel B."/>
        </authorList>
    </citation>
    <scope>NUCLEOTIDE SEQUENCE [LARGE SCALE GENOMIC DNA]</scope>
    <source>
        <strain evidence="4 5">JUb102</strain>
    </source>
</reference>
<keyword evidence="1 2" id="KW-0238">DNA-binding</keyword>
<protein>
    <submittedName>
        <fullName evidence="4">TetR family transcriptional regulator</fullName>
    </submittedName>
</protein>
<dbReference type="PANTHER" id="PTHR43479">
    <property type="entry name" value="ACREF/ENVCD OPERON REPRESSOR-RELATED"/>
    <property type="match status" value="1"/>
</dbReference>
<dbReference type="InterPro" id="IPR009057">
    <property type="entry name" value="Homeodomain-like_sf"/>
</dbReference>
<dbReference type="Gene3D" id="1.10.357.10">
    <property type="entry name" value="Tetracycline Repressor, domain 2"/>
    <property type="match status" value="1"/>
</dbReference>
<dbReference type="PANTHER" id="PTHR43479:SF11">
    <property type="entry name" value="ACREF_ENVCD OPERON REPRESSOR-RELATED"/>
    <property type="match status" value="1"/>
</dbReference>
<feature type="domain" description="HTH tetR-type" evidence="3">
    <location>
        <begin position="19"/>
        <end position="79"/>
    </location>
</feature>
<dbReference type="AlphaFoldDB" id="A0A4R3NG56"/>
<dbReference type="SUPFAM" id="SSF46689">
    <property type="entry name" value="Homeodomain-like"/>
    <property type="match status" value="1"/>
</dbReference>
<accession>A0A4R3NG56</accession>
<dbReference type="PRINTS" id="PR00455">
    <property type="entry name" value="HTHTETR"/>
</dbReference>
<feature type="DNA-binding region" description="H-T-H motif" evidence="2">
    <location>
        <begin position="42"/>
        <end position="61"/>
    </location>
</feature>
<evidence type="ECO:0000259" key="3">
    <source>
        <dbReference type="PROSITE" id="PS50977"/>
    </source>
</evidence>
<proteinExistence type="predicted"/>
<dbReference type="EMBL" id="SMAS01000007">
    <property type="protein sequence ID" value="TCT31493.1"/>
    <property type="molecule type" value="Genomic_DNA"/>
</dbReference>
<organism evidence="4 5">
    <name type="scientific">Providencia alcalifaciens</name>
    <dbReference type="NCBI Taxonomy" id="126385"/>
    <lineage>
        <taxon>Bacteria</taxon>
        <taxon>Pseudomonadati</taxon>
        <taxon>Pseudomonadota</taxon>
        <taxon>Gammaproteobacteria</taxon>
        <taxon>Enterobacterales</taxon>
        <taxon>Morganellaceae</taxon>
        <taxon>Providencia</taxon>
    </lineage>
</organism>
<evidence type="ECO:0000313" key="5">
    <source>
        <dbReference type="Proteomes" id="UP000295055"/>
    </source>
</evidence>
<dbReference type="Proteomes" id="UP000295055">
    <property type="component" value="Unassembled WGS sequence"/>
</dbReference>
<evidence type="ECO:0000256" key="2">
    <source>
        <dbReference type="PROSITE-ProRule" id="PRU00335"/>
    </source>
</evidence>